<name>A0A9P7UW63_9AGAR</name>
<feature type="transmembrane region" description="Helical" evidence="1">
    <location>
        <begin position="201"/>
        <end position="223"/>
    </location>
</feature>
<evidence type="ECO:0000313" key="4">
    <source>
        <dbReference type="Proteomes" id="UP001049176"/>
    </source>
</evidence>
<reference evidence="3" key="1">
    <citation type="journal article" date="2021" name="Genome Biol. Evol.">
        <title>The assembled and annotated genome of the fairy-ring fungus Marasmius oreades.</title>
        <authorList>
            <person name="Hiltunen M."/>
            <person name="Ament-Velasquez S.L."/>
            <person name="Johannesson H."/>
        </authorList>
    </citation>
    <scope>NUCLEOTIDE SEQUENCE</scope>
    <source>
        <strain evidence="3">03SP1</strain>
    </source>
</reference>
<dbReference type="OrthoDB" id="2984396at2759"/>
<evidence type="ECO:0000256" key="1">
    <source>
        <dbReference type="SAM" id="Phobius"/>
    </source>
</evidence>
<proteinExistence type="predicted"/>
<gene>
    <name evidence="3" type="ORF">E1B28_005518</name>
</gene>
<feature type="chain" id="PRO_5040350132" evidence="2">
    <location>
        <begin position="21"/>
        <end position="224"/>
    </location>
</feature>
<dbReference type="KEGG" id="more:E1B28_005518"/>
<keyword evidence="1" id="KW-0472">Membrane</keyword>
<accession>A0A9P7UW63</accession>
<feature type="signal peptide" evidence="2">
    <location>
        <begin position="1"/>
        <end position="20"/>
    </location>
</feature>
<organism evidence="3 4">
    <name type="scientific">Marasmius oreades</name>
    <name type="common">fairy-ring Marasmius</name>
    <dbReference type="NCBI Taxonomy" id="181124"/>
    <lineage>
        <taxon>Eukaryota</taxon>
        <taxon>Fungi</taxon>
        <taxon>Dikarya</taxon>
        <taxon>Basidiomycota</taxon>
        <taxon>Agaricomycotina</taxon>
        <taxon>Agaricomycetes</taxon>
        <taxon>Agaricomycetidae</taxon>
        <taxon>Agaricales</taxon>
        <taxon>Marasmiineae</taxon>
        <taxon>Marasmiaceae</taxon>
        <taxon>Marasmius</taxon>
    </lineage>
</organism>
<dbReference type="RefSeq" id="XP_043011169.1">
    <property type="nucleotide sequence ID" value="XM_043150085.1"/>
</dbReference>
<dbReference type="GeneID" id="66074594"/>
<dbReference type="AlphaFoldDB" id="A0A9P7UW63"/>
<evidence type="ECO:0000256" key="2">
    <source>
        <dbReference type="SAM" id="SignalP"/>
    </source>
</evidence>
<protein>
    <submittedName>
        <fullName evidence="3">Uncharacterized protein</fullName>
    </submittedName>
</protein>
<keyword evidence="2" id="KW-0732">Signal</keyword>
<evidence type="ECO:0000313" key="3">
    <source>
        <dbReference type="EMBL" id="KAG7094699.1"/>
    </source>
</evidence>
<keyword evidence="4" id="KW-1185">Reference proteome</keyword>
<dbReference type="EMBL" id="CM032183">
    <property type="protein sequence ID" value="KAG7094699.1"/>
    <property type="molecule type" value="Genomic_DNA"/>
</dbReference>
<keyword evidence="1" id="KW-1133">Transmembrane helix</keyword>
<sequence length="224" mass="24190">MISFFNLLSLVLLLPVAVSAQDFNVTVNETDTTQITYGGGAGDASLCKVDEHGYFIGSQPGCYNVQPQPPCTEFAAMGQQNTSYGSWKFKGSALYIRSLLSDFSPTFNIDIDGKVTEADGAQIGKDSRAFDCFDLFSVQGLDPNIEHIVNMTVKGASPNRNKTLNVITGPFSLISYTYTTNNQTNSSGSQQRSGSNGSQRLLTTFPEILVLFVFSVSGLYLGIV</sequence>
<comment type="caution">
    <text evidence="3">The sequence shown here is derived from an EMBL/GenBank/DDBJ whole genome shotgun (WGS) entry which is preliminary data.</text>
</comment>
<dbReference type="Proteomes" id="UP001049176">
    <property type="component" value="Chromosome 3"/>
</dbReference>
<keyword evidence="1" id="KW-0812">Transmembrane</keyword>